<sequence length="72" mass="8338">MSHKKLKGSGVYVNEDLTRARALLFSQTRSQKRQKTIQDTWTMTGAISVKLFDGKIRKVVSDEHYQELCEHL</sequence>
<keyword evidence="2" id="KW-1185">Reference proteome</keyword>
<organism evidence="1 2">
    <name type="scientific">Paralvinella palmiformis</name>
    <dbReference type="NCBI Taxonomy" id="53620"/>
    <lineage>
        <taxon>Eukaryota</taxon>
        <taxon>Metazoa</taxon>
        <taxon>Spiralia</taxon>
        <taxon>Lophotrochozoa</taxon>
        <taxon>Annelida</taxon>
        <taxon>Polychaeta</taxon>
        <taxon>Sedentaria</taxon>
        <taxon>Canalipalpata</taxon>
        <taxon>Terebellida</taxon>
        <taxon>Terebelliformia</taxon>
        <taxon>Alvinellidae</taxon>
        <taxon>Paralvinella</taxon>
    </lineage>
</organism>
<name>A0AAD9MS67_9ANNE</name>
<dbReference type="Proteomes" id="UP001208570">
    <property type="component" value="Unassembled WGS sequence"/>
</dbReference>
<accession>A0AAD9MS67</accession>
<evidence type="ECO:0000313" key="2">
    <source>
        <dbReference type="Proteomes" id="UP001208570"/>
    </source>
</evidence>
<protein>
    <submittedName>
        <fullName evidence="1">Uncharacterized protein</fullName>
    </submittedName>
</protein>
<gene>
    <name evidence="1" type="ORF">LSH36_1165g00003</name>
</gene>
<proteinExistence type="predicted"/>
<reference evidence="1" key="1">
    <citation type="journal article" date="2023" name="Mol. Biol. Evol.">
        <title>Third-Generation Sequencing Reveals the Adaptive Role of the Epigenome in Three Deep-Sea Polychaetes.</title>
        <authorList>
            <person name="Perez M."/>
            <person name="Aroh O."/>
            <person name="Sun Y."/>
            <person name="Lan Y."/>
            <person name="Juniper S.K."/>
            <person name="Young C.R."/>
            <person name="Angers B."/>
            <person name="Qian P.Y."/>
        </authorList>
    </citation>
    <scope>NUCLEOTIDE SEQUENCE</scope>
    <source>
        <strain evidence="1">P08H-3</strain>
    </source>
</reference>
<evidence type="ECO:0000313" key="1">
    <source>
        <dbReference type="EMBL" id="KAK2141084.1"/>
    </source>
</evidence>
<dbReference type="EMBL" id="JAODUP010001166">
    <property type="protein sequence ID" value="KAK2141084.1"/>
    <property type="molecule type" value="Genomic_DNA"/>
</dbReference>
<comment type="caution">
    <text evidence="1">The sequence shown here is derived from an EMBL/GenBank/DDBJ whole genome shotgun (WGS) entry which is preliminary data.</text>
</comment>
<dbReference type="AlphaFoldDB" id="A0AAD9MS67"/>